<dbReference type="SUPFAM" id="SSF69360">
    <property type="entry name" value="Cell wall binding repeat"/>
    <property type="match status" value="1"/>
</dbReference>
<evidence type="ECO:0000256" key="4">
    <source>
        <dbReference type="SAM" id="MobiDB-lite"/>
    </source>
</evidence>
<dbReference type="PANTHER" id="PTHR43037">
    <property type="entry name" value="UNNAMED PRODUCT-RELATED"/>
    <property type="match status" value="1"/>
</dbReference>
<dbReference type="Pfam" id="PF18435">
    <property type="entry name" value="EstA_Ig_like"/>
    <property type="match status" value="1"/>
</dbReference>
<feature type="domain" description="Esterase Ig-like N-terminal" evidence="8">
    <location>
        <begin position="388"/>
        <end position="504"/>
    </location>
</feature>
<dbReference type="RefSeq" id="WP_004227290.1">
    <property type="nucleotide sequence ID" value="NZ_AEUV02000002.1"/>
</dbReference>
<dbReference type="Gene3D" id="2.60.40.2180">
    <property type="match status" value="1"/>
</dbReference>
<dbReference type="eggNOG" id="COG4099">
    <property type="taxonomic scope" value="Bacteria"/>
</dbReference>
<reference evidence="9" key="1">
    <citation type="submission" date="2011-07" db="EMBL/GenBank/DDBJ databases">
        <authorList>
            <person name="Stanhope M.J."/>
            <person name="Durkin A.S."/>
            <person name="Hostetler J."/>
            <person name="Kim M."/>
            <person name="Radune D."/>
            <person name="Singh I."/>
            <person name="Town C.D."/>
        </authorList>
    </citation>
    <scope>NUCLEOTIDE SEQUENCE [LARGE SCALE GENOMIC DNA]</scope>
    <source>
        <strain evidence="9">HS-6</strain>
    </source>
</reference>
<dbReference type="PROSITE" id="PS51170">
    <property type="entry name" value="CW"/>
    <property type="match status" value="2"/>
</dbReference>
<gene>
    <name evidence="9" type="ORF">STRCR_1060</name>
</gene>
<dbReference type="eggNOG" id="COG5263">
    <property type="taxonomic scope" value="Bacteria"/>
</dbReference>
<evidence type="ECO:0000256" key="5">
    <source>
        <dbReference type="SAM" id="SignalP"/>
    </source>
</evidence>
<sequence>MSLEKHQRYSFRKLKFGLASVAVAAFLSGTAGLAQADETSADEQGNNTPVAAQTGNDQENQAQADTEQNSTSQTAVAPTEVNDQPETAAPASTSETSTVIQPAAESAANPDMATMTLNPDQVDGAASSEADLADSKIATETSAQTDKFDAALDNKAVTADVKYKNTFVDDGQGNWYYLDNNGNNVTGRQDINGQRLYFAQDGKQVKGQEATIDGKVYYFDRDSGELWVNRFRQADDQQGWFYYGSDGARVVGSQEVGGQKLYFDPTTGKQAKGRLITDSDGKIRYYDQDSGNLWTDRFAQIDGSWYYFGSDGAAATGAQTINGKDLYFNADGSQVKGGLIQVDGKTHYYDENSGQMLRNTSLLIDGVTYRFDNNGDGQAQDKVQVVKTSIVVDSYEFGPSVSKIILQFDHKVTPSVIHNGASVMTAGVARQVLNSYVSDATGHVVYFDSSNYVTLELNIPYDSNDTGKNASPFNFDMATFSNKWASAYNVKVDGLSVQYDGSVYHQNVASEQNAIANRVIPETERFSERATYGDFHYAAYTPENAKAGEKNPLIIWLHGIGEVGTDVDIPILASNAVNLTEDPIQSHFTSTGKGTQKGAYVMVLQSPTSWEKADKTQVMAAIRSYVAAHPDIDSNRIYLAGASNGGGMTWALAAAYPNYFAALVPISAPYDVILTNNNNNIKVDVQAALRNQPMWLISSKADATLDVDNHVLPFYKDMLQAGGQNKWLSYFETNVGEFANHPTYNGHWSWVYFMNDQVTGVQNATNAENWAGLTGMVPTNATHGGDAQAVYKGKNYANIFDWMNAQNKKNRKA</sequence>
<dbReference type="NCBIfam" id="TIGR01168">
    <property type="entry name" value="YSIRK_signal"/>
    <property type="match status" value="1"/>
</dbReference>
<dbReference type="AlphaFoldDB" id="G5JT92"/>
<dbReference type="InterPro" id="IPR018337">
    <property type="entry name" value="Cell_wall/Cho-bd_repeat"/>
</dbReference>
<dbReference type="GO" id="GO:0008236">
    <property type="term" value="F:serine-type peptidase activity"/>
    <property type="evidence" value="ECO:0007669"/>
    <property type="project" value="InterPro"/>
</dbReference>
<proteinExistence type="predicted"/>
<evidence type="ECO:0000259" key="7">
    <source>
        <dbReference type="Pfam" id="PF04650"/>
    </source>
</evidence>
<dbReference type="PANTHER" id="PTHR43037:SF1">
    <property type="entry name" value="BLL1128 PROTEIN"/>
    <property type="match status" value="1"/>
</dbReference>
<evidence type="ECO:0000256" key="3">
    <source>
        <dbReference type="PROSITE-ProRule" id="PRU00591"/>
    </source>
</evidence>
<evidence type="ECO:0000256" key="1">
    <source>
        <dbReference type="ARBA" id="ARBA00022729"/>
    </source>
</evidence>
<dbReference type="OrthoDB" id="9764953at2"/>
<feature type="domain" description="YSIRK Gram-positive signal peptide" evidence="7">
    <location>
        <begin position="4"/>
        <end position="27"/>
    </location>
</feature>
<feature type="repeat" description="Cell wall-binding" evidence="3">
    <location>
        <begin position="164"/>
        <end position="184"/>
    </location>
</feature>
<feature type="compositionally biased region" description="Polar residues" evidence="4">
    <location>
        <begin position="42"/>
        <end position="84"/>
    </location>
</feature>
<dbReference type="SUPFAM" id="SSF53474">
    <property type="entry name" value="alpha/beta-Hydrolases"/>
    <property type="match status" value="1"/>
</dbReference>
<name>G5JT92_STRCG</name>
<dbReference type="Gene3D" id="2.10.270.10">
    <property type="entry name" value="Cholin Binding"/>
    <property type="match status" value="2"/>
</dbReference>
<dbReference type="InterPro" id="IPR005877">
    <property type="entry name" value="YSIRK_signal_dom"/>
</dbReference>
<feature type="domain" description="Peptidase S9 prolyl oligopeptidase catalytic" evidence="6">
    <location>
        <begin position="610"/>
        <end position="681"/>
    </location>
</feature>
<organism evidence="9 10">
    <name type="scientific">Streptococcus criceti HS-6</name>
    <dbReference type="NCBI Taxonomy" id="873449"/>
    <lineage>
        <taxon>Bacteria</taxon>
        <taxon>Bacillati</taxon>
        <taxon>Bacillota</taxon>
        <taxon>Bacilli</taxon>
        <taxon>Lactobacillales</taxon>
        <taxon>Streptococcaceae</taxon>
        <taxon>Streptococcus</taxon>
    </lineage>
</organism>
<feature type="repeat" description="Cell wall-binding" evidence="3">
    <location>
        <begin position="295"/>
        <end position="314"/>
    </location>
</feature>
<dbReference type="InterPro" id="IPR027636">
    <property type="entry name" value="Glucan-bd_rpt"/>
</dbReference>
<dbReference type="InterPro" id="IPR001375">
    <property type="entry name" value="Peptidase_S9_cat"/>
</dbReference>
<feature type="compositionally biased region" description="Low complexity" evidence="4">
    <location>
        <begin position="85"/>
        <end position="98"/>
    </location>
</feature>
<evidence type="ECO:0000313" key="9">
    <source>
        <dbReference type="EMBL" id="EHI74294.1"/>
    </source>
</evidence>
<dbReference type="Proteomes" id="UP000004322">
    <property type="component" value="Unassembled WGS sequence"/>
</dbReference>
<keyword evidence="2" id="KW-0677">Repeat</keyword>
<dbReference type="Pfam" id="PF01473">
    <property type="entry name" value="Choline_bind_1"/>
    <property type="match status" value="1"/>
</dbReference>
<protein>
    <submittedName>
        <fullName evidence="9">Uncharacterized protein</fullName>
    </submittedName>
</protein>
<accession>G5JT92</accession>
<dbReference type="Pfam" id="PF04650">
    <property type="entry name" value="YSIRK_signal"/>
    <property type="match status" value="1"/>
</dbReference>
<evidence type="ECO:0000313" key="10">
    <source>
        <dbReference type="Proteomes" id="UP000004322"/>
    </source>
</evidence>
<dbReference type="GO" id="GO:0006508">
    <property type="term" value="P:proteolysis"/>
    <property type="evidence" value="ECO:0007669"/>
    <property type="project" value="InterPro"/>
</dbReference>
<feature type="chain" id="PRO_5003479354" evidence="5">
    <location>
        <begin position="37"/>
        <end position="813"/>
    </location>
</feature>
<dbReference type="Gene3D" id="3.40.50.1820">
    <property type="entry name" value="alpha/beta hydrolase"/>
    <property type="match status" value="1"/>
</dbReference>
<dbReference type="Pfam" id="PF19127">
    <property type="entry name" value="Choline_bind_3"/>
    <property type="match status" value="3"/>
</dbReference>
<feature type="signal peptide" evidence="5">
    <location>
        <begin position="1"/>
        <end position="36"/>
    </location>
</feature>
<keyword evidence="10" id="KW-1185">Reference proteome</keyword>
<evidence type="ECO:0000256" key="2">
    <source>
        <dbReference type="ARBA" id="ARBA00022737"/>
    </source>
</evidence>
<feature type="region of interest" description="Disordered" evidence="4">
    <location>
        <begin position="37"/>
        <end position="131"/>
    </location>
</feature>
<dbReference type="InterPro" id="IPR050955">
    <property type="entry name" value="Plant_Biomass_Hydrol_Est"/>
</dbReference>
<dbReference type="Pfam" id="PF00326">
    <property type="entry name" value="Peptidase_S9"/>
    <property type="match status" value="1"/>
</dbReference>
<comment type="caution">
    <text evidence="9">The sequence shown here is derived from an EMBL/GenBank/DDBJ whole genome shotgun (WGS) entry which is preliminary data.</text>
</comment>
<dbReference type="EMBL" id="AEUV02000002">
    <property type="protein sequence ID" value="EHI74294.1"/>
    <property type="molecule type" value="Genomic_DNA"/>
</dbReference>
<dbReference type="NCBIfam" id="TIGR04035">
    <property type="entry name" value="glucan_65_rpt"/>
    <property type="match status" value="3"/>
</dbReference>
<dbReference type="InterPro" id="IPR041172">
    <property type="entry name" value="EstA_Ig-like_N"/>
</dbReference>
<evidence type="ECO:0000259" key="6">
    <source>
        <dbReference type="Pfam" id="PF00326"/>
    </source>
</evidence>
<evidence type="ECO:0000259" key="8">
    <source>
        <dbReference type="Pfam" id="PF18435"/>
    </source>
</evidence>
<dbReference type="InterPro" id="IPR029058">
    <property type="entry name" value="AB_hydrolase_fold"/>
</dbReference>
<keyword evidence="1 5" id="KW-0732">Signal</keyword>